<name>A0A8R7R4J0_TRIUA</name>
<feature type="region of interest" description="Disordered" evidence="1">
    <location>
        <begin position="65"/>
        <end position="95"/>
    </location>
</feature>
<keyword evidence="3" id="KW-1185">Reference proteome</keyword>
<evidence type="ECO:0000313" key="3">
    <source>
        <dbReference type="Proteomes" id="UP000015106"/>
    </source>
</evidence>
<dbReference type="EnsemblPlants" id="TuG1812G0700003603.01.T01">
    <property type="protein sequence ID" value="TuG1812G0700003603.01.T01.cds438219"/>
    <property type="gene ID" value="TuG1812G0700003603.01"/>
</dbReference>
<reference evidence="2" key="3">
    <citation type="submission" date="2022-06" db="UniProtKB">
        <authorList>
            <consortium name="EnsemblPlants"/>
        </authorList>
    </citation>
    <scope>IDENTIFICATION</scope>
</reference>
<reference evidence="3" key="1">
    <citation type="journal article" date="2013" name="Nature">
        <title>Draft genome of the wheat A-genome progenitor Triticum urartu.</title>
        <authorList>
            <person name="Ling H.Q."/>
            <person name="Zhao S."/>
            <person name="Liu D."/>
            <person name="Wang J."/>
            <person name="Sun H."/>
            <person name="Zhang C."/>
            <person name="Fan H."/>
            <person name="Li D."/>
            <person name="Dong L."/>
            <person name="Tao Y."/>
            <person name="Gao C."/>
            <person name="Wu H."/>
            <person name="Li Y."/>
            <person name="Cui Y."/>
            <person name="Guo X."/>
            <person name="Zheng S."/>
            <person name="Wang B."/>
            <person name="Yu K."/>
            <person name="Liang Q."/>
            <person name="Yang W."/>
            <person name="Lou X."/>
            <person name="Chen J."/>
            <person name="Feng M."/>
            <person name="Jian J."/>
            <person name="Zhang X."/>
            <person name="Luo G."/>
            <person name="Jiang Y."/>
            <person name="Liu J."/>
            <person name="Wang Z."/>
            <person name="Sha Y."/>
            <person name="Zhang B."/>
            <person name="Wu H."/>
            <person name="Tang D."/>
            <person name="Shen Q."/>
            <person name="Xue P."/>
            <person name="Zou S."/>
            <person name="Wang X."/>
            <person name="Liu X."/>
            <person name="Wang F."/>
            <person name="Yang Y."/>
            <person name="An X."/>
            <person name="Dong Z."/>
            <person name="Zhang K."/>
            <person name="Zhang X."/>
            <person name="Luo M.C."/>
            <person name="Dvorak J."/>
            <person name="Tong Y."/>
            <person name="Wang J."/>
            <person name="Yang H."/>
            <person name="Li Z."/>
            <person name="Wang D."/>
            <person name="Zhang A."/>
            <person name="Wang J."/>
        </authorList>
    </citation>
    <scope>NUCLEOTIDE SEQUENCE</scope>
    <source>
        <strain evidence="3">cv. G1812</strain>
    </source>
</reference>
<organism evidence="2 3">
    <name type="scientific">Triticum urartu</name>
    <name type="common">Red wild einkorn</name>
    <name type="synonym">Crithodium urartu</name>
    <dbReference type="NCBI Taxonomy" id="4572"/>
    <lineage>
        <taxon>Eukaryota</taxon>
        <taxon>Viridiplantae</taxon>
        <taxon>Streptophyta</taxon>
        <taxon>Embryophyta</taxon>
        <taxon>Tracheophyta</taxon>
        <taxon>Spermatophyta</taxon>
        <taxon>Magnoliopsida</taxon>
        <taxon>Liliopsida</taxon>
        <taxon>Poales</taxon>
        <taxon>Poaceae</taxon>
        <taxon>BOP clade</taxon>
        <taxon>Pooideae</taxon>
        <taxon>Triticodae</taxon>
        <taxon>Triticeae</taxon>
        <taxon>Triticinae</taxon>
        <taxon>Triticum</taxon>
    </lineage>
</organism>
<reference evidence="2" key="2">
    <citation type="submission" date="2018-03" db="EMBL/GenBank/DDBJ databases">
        <title>The Triticum urartu genome reveals the dynamic nature of wheat genome evolution.</title>
        <authorList>
            <person name="Ling H."/>
            <person name="Ma B."/>
            <person name="Shi X."/>
            <person name="Liu H."/>
            <person name="Dong L."/>
            <person name="Sun H."/>
            <person name="Cao Y."/>
            <person name="Gao Q."/>
            <person name="Zheng S."/>
            <person name="Li Y."/>
            <person name="Yu Y."/>
            <person name="Du H."/>
            <person name="Qi M."/>
            <person name="Li Y."/>
            <person name="Yu H."/>
            <person name="Cui Y."/>
            <person name="Wang N."/>
            <person name="Chen C."/>
            <person name="Wu H."/>
            <person name="Zhao Y."/>
            <person name="Zhang J."/>
            <person name="Li Y."/>
            <person name="Zhou W."/>
            <person name="Zhang B."/>
            <person name="Hu W."/>
            <person name="Eijk M."/>
            <person name="Tang J."/>
            <person name="Witsenboer H."/>
            <person name="Zhao S."/>
            <person name="Li Z."/>
            <person name="Zhang A."/>
            <person name="Wang D."/>
            <person name="Liang C."/>
        </authorList>
    </citation>
    <scope>NUCLEOTIDE SEQUENCE [LARGE SCALE GENOMIC DNA]</scope>
    <source>
        <strain evidence="2">cv. G1812</strain>
    </source>
</reference>
<evidence type="ECO:0000256" key="1">
    <source>
        <dbReference type="SAM" id="MobiDB-lite"/>
    </source>
</evidence>
<accession>A0A8R7R4J0</accession>
<feature type="region of interest" description="Disordered" evidence="1">
    <location>
        <begin position="1"/>
        <end position="30"/>
    </location>
</feature>
<dbReference type="Gramene" id="TuG1812G0700003603.01.T01">
    <property type="protein sequence ID" value="TuG1812G0700003603.01.T01.cds438219"/>
    <property type="gene ID" value="TuG1812G0700003603.01"/>
</dbReference>
<dbReference type="Proteomes" id="UP000015106">
    <property type="component" value="Chromosome 7"/>
</dbReference>
<feature type="compositionally biased region" description="Basic and acidic residues" evidence="1">
    <location>
        <begin position="1"/>
        <end position="12"/>
    </location>
</feature>
<dbReference type="AlphaFoldDB" id="A0A8R7R4J0"/>
<proteinExistence type="predicted"/>
<protein>
    <submittedName>
        <fullName evidence="2">Uncharacterized protein</fullName>
    </submittedName>
</protein>
<evidence type="ECO:0000313" key="2">
    <source>
        <dbReference type="EnsemblPlants" id="TuG1812G0700003603.01.T01.cds438219"/>
    </source>
</evidence>
<sequence>MARTAAAREKTGQIRKPPASACPTSGRSAPLHLRRPRALLLRPGLACPGIASPGLVHPGLACSGHGPASPTPASARLGLARPGHTRRASASPARSTWRVEVAGERGSVDVERREGVCCTWVGLEKRKVVGTEGNMP</sequence>